<accession>A0A392VA46</accession>
<proteinExistence type="predicted"/>
<evidence type="ECO:0000256" key="1">
    <source>
        <dbReference type="SAM" id="MobiDB-lite"/>
    </source>
</evidence>
<protein>
    <submittedName>
        <fullName evidence="2">Uncharacterized protein</fullName>
    </submittedName>
</protein>
<name>A0A392VA46_9FABA</name>
<comment type="caution">
    <text evidence="2">The sequence shown here is derived from an EMBL/GenBank/DDBJ whole genome shotgun (WGS) entry which is preliminary data.</text>
</comment>
<dbReference type="EMBL" id="LXQA011109822">
    <property type="protein sequence ID" value="MCI85208.1"/>
    <property type="molecule type" value="Genomic_DNA"/>
</dbReference>
<feature type="region of interest" description="Disordered" evidence="1">
    <location>
        <begin position="1"/>
        <end position="45"/>
    </location>
</feature>
<organism evidence="2 3">
    <name type="scientific">Trifolium medium</name>
    <dbReference type="NCBI Taxonomy" id="97028"/>
    <lineage>
        <taxon>Eukaryota</taxon>
        <taxon>Viridiplantae</taxon>
        <taxon>Streptophyta</taxon>
        <taxon>Embryophyta</taxon>
        <taxon>Tracheophyta</taxon>
        <taxon>Spermatophyta</taxon>
        <taxon>Magnoliopsida</taxon>
        <taxon>eudicotyledons</taxon>
        <taxon>Gunneridae</taxon>
        <taxon>Pentapetalae</taxon>
        <taxon>rosids</taxon>
        <taxon>fabids</taxon>
        <taxon>Fabales</taxon>
        <taxon>Fabaceae</taxon>
        <taxon>Papilionoideae</taxon>
        <taxon>50 kb inversion clade</taxon>
        <taxon>NPAAA clade</taxon>
        <taxon>Hologalegina</taxon>
        <taxon>IRL clade</taxon>
        <taxon>Trifolieae</taxon>
        <taxon>Trifolium</taxon>
    </lineage>
</organism>
<feature type="non-terminal residue" evidence="2">
    <location>
        <position position="45"/>
    </location>
</feature>
<reference evidence="2 3" key="1">
    <citation type="journal article" date="2018" name="Front. Plant Sci.">
        <title>Red Clover (Trifolium pratense) and Zigzag Clover (T. medium) - A Picture of Genomic Similarities and Differences.</title>
        <authorList>
            <person name="Dluhosova J."/>
            <person name="Istvanek J."/>
            <person name="Nedelnik J."/>
            <person name="Repkova J."/>
        </authorList>
    </citation>
    <scope>NUCLEOTIDE SEQUENCE [LARGE SCALE GENOMIC DNA]</scope>
    <source>
        <strain evidence="3">cv. 10/8</strain>
        <tissue evidence="2">Leaf</tissue>
    </source>
</reference>
<evidence type="ECO:0000313" key="2">
    <source>
        <dbReference type="EMBL" id="MCI85208.1"/>
    </source>
</evidence>
<dbReference type="Proteomes" id="UP000265520">
    <property type="component" value="Unassembled WGS sequence"/>
</dbReference>
<sequence>MISKRPGYLNDYETGDCDAGESSDSQALFSPSEDPITYSEAAKHD</sequence>
<evidence type="ECO:0000313" key="3">
    <source>
        <dbReference type="Proteomes" id="UP000265520"/>
    </source>
</evidence>
<dbReference type="AlphaFoldDB" id="A0A392VA46"/>
<keyword evidence="3" id="KW-1185">Reference proteome</keyword>